<gene>
    <name evidence="2" type="ORF">HH213_00680</name>
</gene>
<evidence type="ECO:0000259" key="1">
    <source>
        <dbReference type="Pfam" id="PF18735"/>
    </source>
</evidence>
<evidence type="ECO:0000313" key="2">
    <source>
        <dbReference type="EMBL" id="QJD88756.1"/>
    </source>
</evidence>
<feature type="domain" description="RiboL-PSP-HEPN" evidence="1">
    <location>
        <begin position="68"/>
        <end position="251"/>
    </location>
</feature>
<dbReference type="RefSeq" id="WP_169110140.1">
    <property type="nucleotide sequence ID" value="NZ_CP051684.1"/>
</dbReference>
<dbReference type="EMBL" id="CP051684">
    <property type="protein sequence ID" value="QJD88756.1"/>
    <property type="molecule type" value="Genomic_DNA"/>
</dbReference>
<protein>
    <recommendedName>
        <fullName evidence="1">RiboL-PSP-HEPN domain-containing protein</fullName>
    </recommendedName>
</protein>
<name>A0ABX6M472_9BURK</name>
<dbReference type="Pfam" id="PF18735">
    <property type="entry name" value="HEPN_RiboL-PSP"/>
    <property type="match status" value="1"/>
</dbReference>
<reference evidence="2 3" key="1">
    <citation type="submission" date="2020-04" db="EMBL/GenBank/DDBJ databases">
        <title>Genome sequencing of novel species.</title>
        <authorList>
            <person name="Heo J."/>
            <person name="Kim S.-J."/>
            <person name="Kim J.-S."/>
            <person name="Hong S.-B."/>
            <person name="Kwon S.-W."/>
        </authorList>
    </citation>
    <scope>NUCLEOTIDE SEQUENCE [LARGE SCALE GENOMIC DNA]</scope>
    <source>
        <strain evidence="2 3">AF9R3</strain>
    </source>
</reference>
<accession>A0ABX6M472</accession>
<keyword evidence="3" id="KW-1185">Reference proteome</keyword>
<dbReference type="Proteomes" id="UP000503117">
    <property type="component" value="Chromosome"/>
</dbReference>
<organism evidence="2 3">
    <name type="scientific">Duganella dendranthematis</name>
    <dbReference type="NCBI Taxonomy" id="2728021"/>
    <lineage>
        <taxon>Bacteria</taxon>
        <taxon>Pseudomonadati</taxon>
        <taxon>Pseudomonadota</taxon>
        <taxon>Betaproteobacteria</taxon>
        <taxon>Burkholderiales</taxon>
        <taxon>Oxalobacteraceae</taxon>
        <taxon>Telluria group</taxon>
        <taxon>Duganella</taxon>
    </lineage>
</organism>
<sequence>MDPIIKDFEGDLDKVSAQLDFIEVIRKFTAYLPSEDDPLLTEPFGIEAKMVHEGAKRIHGNLPLASGTLILYACGRFESMTRVLFEDLCQRLVAKAGRFARLPKKMRENLPLFTAKVISEPRKYGHAENGVRTFVTTLASNLAVNAAVERINHECLSVTESNMRADVLADLFGRIGASNIWAQVSAQVALKAFFQEADSAKVEANAKRKLNDLMDLRNRIAHPSGEFDWPSVESLREYISFLRVLSRSMAELATVYEVTLCIPEANEPKVEAVEK</sequence>
<evidence type="ECO:0000313" key="3">
    <source>
        <dbReference type="Proteomes" id="UP000503117"/>
    </source>
</evidence>
<dbReference type="InterPro" id="IPR041519">
    <property type="entry name" value="HEPN_RiboL-PSP"/>
</dbReference>
<proteinExistence type="predicted"/>